<feature type="compositionally biased region" description="Basic and acidic residues" evidence="1">
    <location>
        <begin position="19"/>
        <end position="29"/>
    </location>
</feature>
<sequence>MGNCELLELEVPGPQDLLDPPREAAEHQPPEPQPPPSVEEAGPPRPSAAGAAQQALQRLREEIRAASPEMPKALSLVWAAFTGAGRSWGQRSGRGS</sequence>
<dbReference type="EMBL" id="CAUYUJ010018962">
    <property type="protein sequence ID" value="CAK0887627.1"/>
    <property type="molecule type" value="Genomic_DNA"/>
</dbReference>
<gene>
    <name evidence="2" type="ORF">PCOR1329_LOCUS68623</name>
</gene>
<keyword evidence="3" id="KW-1185">Reference proteome</keyword>
<accession>A0ABN9WM13</accession>
<protein>
    <submittedName>
        <fullName evidence="2">Uncharacterized protein</fullName>
    </submittedName>
</protein>
<dbReference type="Proteomes" id="UP001189429">
    <property type="component" value="Unassembled WGS sequence"/>
</dbReference>
<reference evidence="2" key="1">
    <citation type="submission" date="2023-10" db="EMBL/GenBank/DDBJ databases">
        <authorList>
            <person name="Chen Y."/>
            <person name="Shah S."/>
            <person name="Dougan E. K."/>
            <person name="Thang M."/>
            <person name="Chan C."/>
        </authorList>
    </citation>
    <scope>NUCLEOTIDE SEQUENCE [LARGE SCALE GENOMIC DNA]</scope>
</reference>
<evidence type="ECO:0000313" key="2">
    <source>
        <dbReference type="EMBL" id="CAK0887627.1"/>
    </source>
</evidence>
<name>A0ABN9WM13_9DINO</name>
<evidence type="ECO:0000313" key="3">
    <source>
        <dbReference type="Proteomes" id="UP001189429"/>
    </source>
</evidence>
<comment type="caution">
    <text evidence="2">The sequence shown here is derived from an EMBL/GenBank/DDBJ whole genome shotgun (WGS) entry which is preliminary data.</text>
</comment>
<evidence type="ECO:0000256" key="1">
    <source>
        <dbReference type="SAM" id="MobiDB-lite"/>
    </source>
</evidence>
<proteinExistence type="predicted"/>
<feature type="compositionally biased region" description="Low complexity" evidence="1">
    <location>
        <begin position="47"/>
        <end position="57"/>
    </location>
</feature>
<feature type="region of interest" description="Disordered" evidence="1">
    <location>
        <begin position="1"/>
        <end position="57"/>
    </location>
</feature>
<organism evidence="2 3">
    <name type="scientific">Prorocentrum cordatum</name>
    <dbReference type="NCBI Taxonomy" id="2364126"/>
    <lineage>
        <taxon>Eukaryota</taxon>
        <taxon>Sar</taxon>
        <taxon>Alveolata</taxon>
        <taxon>Dinophyceae</taxon>
        <taxon>Prorocentrales</taxon>
        <taxon>Prorocentraceae</taxon>
        <taxon>Prorocentrum</taxon>
    </lineage>
</organism>